<proteinExistence type="predicted"/>
<evidence type="ECO:0000256" key="1">
    <source>
        <dbReference type="SAM" id="MobiDB-lite"/>
    </source>
</evidence>
<keyword evidence="2" id="KW-0732">Signal</keyword>
<dbReference type="Gene3D" id="2.60.40.10">
    <property type="entry name" value="Immunoglobulins"/>
    <property type="match status" value="1"/>
</dbReference>
<feature type="compositionally biased region" description="Acidic residues" evidence="1">
    <location>
        <begin position="71"/>
        <end position="125"/>
    </location>
</feature>
<feature type="signal peptide" evidence="2">
    <location>
        <begin position="1"/>
        <end position="33"/>
    </location>
</feature>
<feature type="chain" id="PRO_5026942015" description="Cadherin domain-containing protein" evidence="2">
    <location>
        <begin position="34"/>
        <end position="866"/>
    </location>
</feature>
<feature type="compositionally biased region" description="Basic and acidic residues" evidence="1">
    <location>
        <begin position="132"/>
        <end position="145"/>
    </location>
</feature>
<dbReference type="GO" id="GO:0005975">
    <property type="term" value="P:carbohydrate metabolic process"/>
    <property type="evidence" value="ECO:0007669"/>
    <property type="project" value="UniProtKB-ARBA"/>
</dbReference>
<dbReference type="Proteomes" id="UP000466785">
    <property type="component" value="Chromosome"/>
</dbReference>
<name>A0A6N4V788_9MYCO</name>
<evidence type="ECO:0000313" key="3">
    <source>
        <dbReference type="EMBL" id="BBX50279.1"/>
    </source>
</evidence>
<accession>A0A6N4V788</accession>
<sequence>MVAQQHVGWVAGMAVSAGVGAAMLLGGAGSAAADSTGADTAAADSVAADSAAARNDESAAGSAARTHTDEPATDEPDATDDDAFEDEELGDDGFEDGASEVDDTADDDLGDDGLGDDSLGDEDLVDGGAGVDARDPVDDVTDRPLDTGAGDVDAVAHDAVTLRDDVEPAGRPVSEEPVDGDSVDRLPVQAQLITSAAVSGRREAARVGEVIAEPALAEFSNAAPTVTTSVDDPDPLTGVTTVTVAGQDPDGDALTYTAGRPRFGRVIGDGAGVFTYTPTSFSRLLARFLPFARSDRFVVTVNDGHGGATSSTVAITVIPLNSAPRARGVTVNAPVVGTGAVTGKANAFDPNWDRLTFVASTSETAKGVVTVNSNGTFTYTPTAAARHTASAVDATDGDRTDTFRVAVSDVFGAVTEIPVTVTISPANGTPTGNATVNHPDPVSGVVTGVVIGTDADGDSLTYSGSTITTKGTVEVSTDGLITYSPNAMARLIAGSVYSTPARRSDTFGVTISDSHGGSTTVTVSVTIAPDTQSPVTVPQSTFCGCTMMPADTIYHADIRSLAAVSESDEWIELLGGSRGATMKARWGGNEWMGSTAGIPVNVVGPDHPTETVVFNRGYSTTGPGIDDRPYAIPDRPLVEGMPSYPAWDRHLFVFQEGTCVSQELINVANGVELPGAGVLDILGNAVYRSIWGSAWIAQGGVHYDMSSALYPEIGFANAAKLPQVPLMVRPDEIERGYIDHMLGITIAKDLGAGYVWPARAGDGSGADGVPMGMVFRLREDVDLSGYAESTQAVLRALQVHGAVIFDSGGPGQDGITLAGMSNGWEGSDLAGMQRELSEIPLQWFEAVDVTGIAADPEIGWQVDAPA</sequence>
<reference evidence="3 4" key="1">
    <citation type="journal article" date="2019" name="Emerg. Microbes Infect.">
        <title>Comprehensive subspecies identification of 175 nontuberculous mycobacteria species based on 7547 genomic profiles.</title>
        <authorList>
            <person name="Matsumoto Y."/>
            <person name="Kinjo T."/>
            <person name="Motooka D."/>
            <person name="Nabeya D."/>
            <person name="Jung N."/>
            <person name="Uechi K."/>
            <person name="Horii T."/>
            <person name="Iida T."/>
            <person name="Fujita J."/>
            <person name="Nakamura S."/>
        </authorList>
    </citation>
    <scope>NUCLEOTIDE SEQUENCE [LARGE SCALE GENOMIC DNA]</scope>
    <source>
        <strain evidence="3 4">JCM 12603</strain>
    </source>
</reference>
<keyword evidence="4" id="KW-1185">Reference proteome</keyword>
<evidence type="ECO:0000313" key="4">
    <source>
        <dbReference type="Proteomes" id="UP000466785"/>
    </source>
</evidence>
<feature type="compositionally biased region" description="Low complexity" evidence="1">
    <location>
        <begin position="29"/>
        <end position="64"/>
    </location>
</feature>
<evidence type="ECO:0008006" key="5">
    <source>
        <dbReference type="Google" id="ProtNLM"/>
    </source>
</evidence>
<gene>
    <name evidence="3" type="ORF">MPOR_13050</name>
</gene>
<dbReference type="KEGG" id="mpof:MPOR_13050"/>
<dbReference type="InterPro" id="IPR013783">
    <property type="entry name" value="Ig-like_fold"/>
</dbReference>
<evidence type="ECO:0000256" key="2">
    <source>
        <dbReference type="SAM" id="SignalP"/>
    </source>
</evidence>
<protein>
    <recommendedName>
        <fullName evidence="5">Cadherin domain-containing protein</fullName>
    </recommendedName>
</protein>
<feature type="region of interest" description="Disordered" evidence="1">
    <location>
        <begin position="29"/>
        <end position="154"/>
    </location>
</feature>
<dbReference type="AlphaFoldDB" id="A0A6N4V788"/>
<organism evidence="3 4">
    <name type="scientific">Mycolicibacterium poriferae</name>
    <dbReference type="NCBI Taxonomy" id="39694"/>
    <lineage>
        <taxon>Bacteria</taxon>
        <taxon>Bacillati</taxon>
        <taxon>Actinomycetota</taxon>
        <taxon>Actinomycetes</taxon>
        <taxon>Mycobacteriales</taxon>
        <taxon>Mycobacteriaceae</taxon>
        <taxon>Mycolicibacterium</taxon>
    </lineage>
</organism>
<dbReference type="EMBL" id="AP022570">
    <property type="protein sequence ID" value="BBX50279.1"/>
    <property type="molecule type" value="Genomic_DNA"/>
</dbReference>
<dbReference type="Pfam" id="PF17963">
    <property type="entry name" value="Big_9"/>
    <property type="match status" value="3"/>
</dbReference>